<dbReference type="Pfam" id="PF00023">
    <property type="entry name" value="Ank"/>
    <property type="match status" value="1"/>
</dbReference>
<dbReference type="SMART" id="SM00248">
    <property type="entry name" value="ANK"/>
    <property type="match status" value="3"/>
</dbReference>
<dbReference type="PANTHER" id="PTHR24171">
    <property type="entry name" value="ANKYRIN REPEAT DOMAIN-CONTAINING PROTEIN 39-RELATED"/>
    <property type="match status" value="1"/>
</dbReference>
<keyword evidence="1" id="KW-0677">Repeat</keyword>
<dbReference type="RefSeq" id="WP_339969325.1">
    <property type="nucleotide sequence ID" value="NZ_JBBHJY010000010.1"/>
</dbReference>
<reference evidence="4 5" key="1">
    <citation type="submission" date="2024-03" db="EMBL/GenBank/DDBJ databases">
        <authorList>
            <person name="Jo J.-H."/>
        </authorList>
    </citation>
    <scope>NUCLEOTIDE SEQUENCE [LARGE SCALE GENOMIC DNA]</scope>
    <source>
        <strain evidence="4 5">AS3R-12</strain>
    </source>
</reference>
<evidence type="ECO:0000256" key="1">
    <source>
        <dbReference type="ARBA" id="ARBA00022737"/>
    </source>
</evidence>
<accession>A0ABU8SCT2</accession>
<dbReference type="PROSITE" id="PS50088">
    <property type="entry name" value="ANK_REPEAT"/>
    <property type="match status" value="2"/>
</dbReference>
<dbReference type="Pfam" id="PF13857">
    <property type="entry name" value="Ank_5"/>
    <property type="match status" value="1"/>
</dbReference>
<proteinExistence type="predicted"/>
<dbReference type="Gene3D" id="1.25.40.20">
    <property type="entry name" value="Ankyrin repeat-containing domain"/>
    <property type="match status" value="1"/>
</dbReference>
<evidence type="ECO:0000256" key="3">
    <source>
        <dbReference type="PROSITE-ProRule" id="PRU00023"/>
    </source>
</evidence>
<dbReference type="EMBL" id="JBBHJY010000010">
    <property type="protein sequence ID" value="MEJ6011776.1"/>
    <property type="molecule type" value="Genomic_DNA"/>
</dbReference>
<keyword evidence="2 3" id="KW-0040">ANK repeat</keyword>
<keyword evidence="5" id="KW-1185">Reference proteome</keyword>
<comment type="caution">
    <text evidence="4">The sequence shown here is derived from an EMBL/GenBank/DDBJ whole genome shotgun (WGS) entry which is preliminary data.</text>
</comment>
<gene>
    <name evidence="4" type="ORF">WG900_17840</name>
</gene>
<dbReference type="SUPFAM" id="SSF48403">
    <property type="entry name" value="Ankyrin repeat"/>
    <property type="match status" value="1"/>
</dbReference>
<dbReference type="InterPro" id="IPR036770">
    <property type="entry name" value="Ankyrin_rpt-contain_sf"/>
</dbReference>
<name>A0ABU8SCT2_9SPHN</name>
<evidence type="ECO:0000313" key="4">
    <source>
        <dbReference type="EMBL" id="MEJ6011776.1"/>
    </source>
</evidence>
<organism evidence="4 5">
    <name type="scientific">Novosphingobium aquae</name>
    <dbReference type="NCBI Taxonomy" id="3133435"/>
    <lineage>
        <taxon>Bacteria</taxon>
        <taxon>Pseudomonadati</taxon>
        <taxon>Pseudomonadota</taxon>
        <taxon>Alphaproteobacteria</taxon>
        <taxon>Sphingomonadales</taxon>
        <taxon>Sphingomonadaceae</taxon>
        <taxon>Novosphingobium</taxon>
    </lineage>
</organism>
<dbReference type="PROSITE" id="PS50297">
    <property type="entry name" value="ANK_REP_REGION"/>
    <property type="match status" value="1"/>
</dbReference>
<evidence type="ECO:0000313" key="5">
    <source>
        <dbReference type="Proteomes" id="UP001379235"/>
    </source>
</evidence>
<evidence type="ECO:0000256" key="2">
    <source>
        <dbReference type="ARBA" id="ARBA00023043"/>
    </source>
</evidence>
<dbReference type="InterPro" id="IPR002110">
    <property type="entry name" value="Ankyrin_rpt"/>
</dbReference>
<protein>
    <submittedName>
        <fullName evidence="4">Ankyrin repeat domain-containing protein</fullName>
    </submittedName>
</protein>
<sequence length="192" mass="20133">MTAGTAQAQVSQGHKFLEAVRKKDLEAAKTMLSSSGAKSTPGNIIVNARDITTGDAALHVVIKRRDMGWLRYLISNLADVNIRNNQGTTPLWLSVNTSFTDGALELIARGAKVNDPGPAGETPLIAAVHQKNLELARALITAGADANKADNSGRTAVDYAQLSIKGTVLGNEIEAAGKAAKAKKTKTYGPSL</sequence>
<feature type="repeat" description="ANK" evidence="3">
    <location>
        <begin position="119"/>
        <end position="151"/>
    </location>
</feature>
<dbReference type="Proteomes" id="UP001379235">
    <property type="component" value="Unassembled WGS sequence"/>
</dbReference>
<feature type="repeat" description="ANK" evidence="3">
    <location>
        <begin position="53"/>
        <end position="85"/>
    </location>
</feature>